<keyword evidence="2" id="KW-1185">Reference proteome</keyword>
<sequence>MTDYKPIDCSFYDHLEAAATMKNYSRIHYFSEIHELLKIDAIIRDFFIKDGAEYMQLNTGEQIRLDRIVGINGIYAPGSGFDDLSCECD</sequence>
<dbReference type="Gene3D" id="2.30.30.400">
    <property type="entry name" value="Rof-like"/>
    <property type="match status" value="1"/>
</dbReference>
<dbReference type="InterPro" id="IPR038626">
    <property type="entry name" value="Rof-like_sf"/>
</dbReference>
<protein>
    <recommendedName>
        <fullName evidence="3">Rho-binding antiterminator</fullName>
    </recommendedName>
</protein>
<dbReference type="SUPFAM" id="SSF101744">
    <property type="entry name" value="Rof/RNase P subunit-like"/>
    <property type="match status" value="1"/>
</dbReference>
<comment type="caution">
    <text evidence="1">The sequence shown here is derived from an EMBL/GenBank/DDBJ whole genome shotgun (WGS) entry which is preliminary data.</text>
</comment>
<gene>
    <name evidence="1" type="ORF">QQ020_28500</name>
</gene>
<reference evidence="1" key="1">
    <citation type="submission" date="2023-06" db="EMBL/GenBank/DDBJ databases">
        <title>Genomic of Agaribacillus aureum.</title>
        <authorList>
            <person name="Wang G."/>
        </authorList>
    </citation>
    <scope>NUCLEOTIDE SEQUENCE</scope>
    <source>
        <strain evidence="1">BMA12</strain>
    </source>
</reference>
<evidence type="ECO:0000313" key="2">
    <source>
        <dbReference type="Proteomes" id="UP001172083"/>
    </source>
</evidence>
<evidence type="ECO:0000313" key="1">
    <source>
        <dbReference type="EMBL" id="MDN5216053.1"/>
    </source>
</evidence>
<accession>A0ABT8LEP3</accession>
<name>A0ABT8LEP3_9BACT</name>
<dbReference type="RefSeq" id="WP_346761387.1">
    <property type="nucleotide sequence ID" value="NZ_JAUJEB010000007.1"/>
</dbReference>
<evidence type="ECO:0008006" key="3">
    <source>
        <dbReference type="Google" id="ProtNLM"/>
    </source>
</evidence>
<dbReference type="EMBL" id="JAUJEB010000007">
    <property type="protein sequence ID" value="MDN5216053.1"/>
    <property type="molecule type" value="Genomic_DNA"/>
</dbReference>
<dbReference type="InterPro" id="IPR023534">
    <property type="entry name" value="Rof/RNase_P-like"/>
</dbReference>
<organism evidence="1 2">
    <name type="scientific">Agaribacillus aureus</name>
    <dbReference type="NCBI Taxonomy" id="3051825"/>
    <lineage>
        <taxon>Bacteria</taxon>
        <taxon>Pseudomonadati</taxon>
        <taxon>Bacteroidota</taxon>
        <taxon>Cytophagia</taxon>
        <taxon>Cytophagales</taxon>
        <taxon>Splendidivirgaceae</taxon>
        <taxon>Agaribacillus</taxon>
    </lineage>
</organism>
<dbReference type="Proteomes" id="UP001172083">
    <property type="component" value="Unassembled WGS sequence"/>
</dbReference>
<proteinExistence type="predicted"/>